<dbReference type="Proteomes" id="UP001632038">
    <property type="component" value="Unassembled WGS sequence"/>
</dbReference>
<dbReference type="InterPro" id="IPR012337">
    <property type="entry name" value="RNaseH-like_sf"/>
</dbReference>
<dbReference type="Gene3D" id="3.30.420.10">
    <property type="entry name" value="Ribonuclease H-like superfamily/Ribonuclease H"/>
    <property type="match status" value="1"/>
</dbReference>
<gene>
    <name evidence="2" type="ORF">CASFOL_012842</name>
</gene>
<organism evidence="2 3">
    <name type="scientific">Castilleja foliolosa</name>
    <dbReference type="NCBI Taxonomy" id="1961234"/>
    <lineage>
        <taxon>Eukaryota</taxon>
        <taxon>Viridiplantae</taxon>
        <taxon>Streptophyta</taxon>
        <taxon>Embryophyta</taxon>
        <taxon>Tracheophyta</taxon>
        <taxon>Spermatophyta</taxon>
        <taxon>Magnoliopsida</taxon>
        <taxon>eudicotyledons</taxon>
        <taxon>Gunneridae</taxon>
        <taxon>Pentapetalae</taxon>
        <taxon>asterids</taxon>
        <taxon>lamiids</taxon>
        <taxon>Lamiales</taxon>
        <taxon>Orobanchaceae</taxon>
        <taxon>Pedicularideae</taxon>
        <taxon>Castillejinae</taxon>
        <taxon>Castilleja</taxon>
    </lineage>
</organism>
<sequence length="319" mass="36484">MCLGDLIEGLPLSNGFTVIMVVVDRLSKYAHFIPLKHPYTALTVAKAFVSNIVRLHGIPTSIVSDRDKIFVSSFWQALFRLQGTTLNMSSSYHPQTDGQTEVVNRTLEQYLRCFAGDQPKRWVEWVPWAEFSYNTSVHSSTKMTPFEVVYGIPPPKVGSYIPGTSRVQAVDECLRDRDTILRELRHNLLKARDRMKAQADRHRREITFEVGDYVYLRLQPYRQSSVAFRRSLKLSPRYFGPFLIIEKVGPVAYKLELPADSQIHNVFHVSLLRRFEGSVHVVPTAAQLPVNSDTSTIGPQPEAILDRRVIRKGKYRPKN</sequence>
<dbReference type="InterPro" id="IPR056924">
    <property type="entry name" value="SH3_Tf2-1"/>
</dbReference>
<feature type="domain" description="Integrase catalytic" evidence="1">
    <location>
        <begin position="1"/>
        <end position="153"/>
    </location>
</feature>
<dbReference type="PANTHER" id="PTHR45835:SF99">
    <property type="entry name" value="CHROMO DOMAIN-CONTAINING PROTEIN-RELATED"/>
    <property type="match status" value="1"/>
</dbReference>
<proteinExistence type="predicted"/>
<evidence type="ECO:0000259" key="1">
    <source>
        <dbReference type="PROSITE" id="PS50994"/>
    </source>
</evidence>
<dbReference type="EMBL" id="JAVIJP010000016">
    <property type="protein sequence ID" value="KAL3642027.1"/>
    <property type="molecule type" value="Genomic_DNA"/>
</dbReference>
<evidence type="ECO:0000313" key="2">
    <source>
        <dbReference type="EMBL" id="KAL3642027.1"/>
    </source>
</evidence>
<comment type="caution">
    <text evidence="2">The sequence shown here is derived from an EMBL/GenBank/DDBJ whole genome shotgun (WGS) entry which is preliminary data.</text>
</comment>
<evidence type="ECO:0000313" key="3">
    <source>
        <dbReference type="Proteomes" id="UP001632038"/>
    </source>
</evidence>
<dbReference type="Pfam" id="PF24626">
    <property type="entry name" value="SH3_Tf2-1"/>
    <property type="match status" value="1"/>
</dbReference>
<dbReference type="PROSITE" id="PS50994">
    <property type="entry name" value="INTEGRASE"/>
    <property type="match status" value="1"/>
</dbReference>
<accession>A0ABD3DJ03</accession>
<reference evidence="3" key="1">
    <citation type="journal article" date="2024" name="IScience">
        <title>Strigolactones Initiate the Formation of Haustorium-like Structures in Castilleja.</title>
        <authorList>
            <person name="Buerger M."/>
            <person name="Peterson D."/>
            <person name="Chory J."/>
        </authorList>
    </citation>
    <scope>NUCLEOTIDE SEQUENCE [LARGE SCALE GENOMIC DNA]</scope>
</reference>
<protein>
    <recommendedName>
        <fullName evidence="1">Integrase catalytic domain-containing protein</fullName>
    </recommendedName>
</protein>
<dbReference type="PANTHER" id="PTHR45835">
    <property type="entry name" value="YALI0A06105P"/>
    <property type="match status" value="1"/>
</dbReference>
<name>A0ABD3DJ03_9LAMI</name>
<dbReference type="InterPro" id="IPR001584">
    <property type="entry name" value="Integrase_cat-core"/>
</dbReference>
<keyword evidence="3" id="KW-1185">Reference proteome</keyword>
<dbReference type="InterPro" id="IPR036397">
    <property type="entry name" value="RNaseH_sf"/>
</dbReference>
<dbReference type="SUPFAM" id="SSF53098">
    <property type="entry name" value="Ribonuclease H-like"/>
    <property type="match status" value="1"/>
</dbReference>
<dbReference type="AlphaFoldDB" id="A0ABD3DJ03"/>